<evidence type="ECO:0000259" key="5">
    <source>
        <dbReference type="PROSITE" id="PS50072"/>
    </source>
</evidence>
<dbReference type="InterPro" id="IPR044666">
    <property type="entry name" value="Cyclophilin_A-like"/>
</dbReference>
<dbReference type="PANTHER" id="PTHR45625">
    <property type="entry name" value="PEPTIDYL-PROLYL CIS-TRANS ISOMERASE-RELATED"/>
    <property type="match status" value="1"/>
</dbReference>
<feature type="region of interest" description="Disordered" evidence="3">
    <location>
        <begin position="57"/>
        <end position="81"/>
    </location>
</feature>
<comment type="similarity">
    <text evidence="2">Belongs to the cyclophilin-type PPIase family.</text>
</comment>
<proteinExistence type="inferred from homology"/>
<dbReference type="GO" id="GO:0016853">
    <property type="term" value="F:isomerase activity"/>
    <property type="evidence" value="ECO:0007669"/>
    <property type="project" value="UniProtKB-KW"/>
</dbReference>
<dbReference type="PRINTS" id="PR00153">
    <property type="entry name" value="CSAPPISMRASE"/>
</dbReference>
<protein>
    <recommendedName>
        <fullName evidence="2">Peptidyl-prolyl cis-trans isomerase</fullName>
        <shortName evidence="2">PPIase</shortName>
        <ecNumber evidence="2">5.2.1.8</ecNumber>
    </recommendedName>
</protein>
<evidence type="ECO:0000256" key="4">
    <source>
        <dbReference type="SAM" id="Phobius"/>
    </source>
</evidence>
<sequence length="264" mass="27660">MAGKDRNKQLARERFERQQARRQAEEAKAKRQRMIGSVAAAVVVIGAGAAAFALTRGDDDDKTTVSPSASTTPSESAKPVAAGECAFTPDGKAAKDVGLPAAKPTAKGDVQATLKMNIGDVKVELDGKNAPCTVSSFQYLAGKGYFDKTKCHRMTPNVLQCGDPSATGSGGPGYKFANENTKDAKYKKGVLAMANSGADTNGSQFFIVYKDWDDLPADYTVFGKVTGGMDKIEAVAAKGIEPADATGNTAPKQKVEINSVTIAK</sequence>
<accession>A0ABP6Q8E9</accession>
<keyword evidence="2 6" id="KW-0413">Isomerase</keyword>
<keyword evidence="4" id="KW-0472">Membrane</keyword>
<evidence type="ECO:0000256" key="2">
    <source>
        <dbReference type="RuleBase" id="RU363019"/>
    </source>
</evidence>
<dbReference type="EC" id="5.2.1.8" evidence="2"/>
<dbReference type="Pfam" id="PF00160">
    <property type="entry name" value="Pro_isomerase"/>
    <property type="match status" value="1"/>
</dbReference>
<feature type="transmembrane region" description="Helical" evidence="4">
    <location>
        <begin position="34"/>
        <end position="54"/>
    </location>
</feature>
<keyword evidence="2" id="KW-0697">Rotamase</keyword>
<dbReference type="SUPFAM" id="SSF50891">
    <property type="entry name" value="Cyclophilin-like"/>
    <property type="match status" value="1"/>
</dbReference>
<keyword evidence="7" id="KW-1185">Reference proteome</keyword>
<dbReference type="Gene3D" id="2.40.100.10">
    <property type="entry name" value="Cyclophilin-like"/>
    <property type="match status" value="1"/>
</dbReference>
<feature type="compositionally biased region" description="Basic and acidic residues" evidence="3">
    <location>
        <begin position="1"/>
        <end position="29"/>
    </location>
</feature>
<dbReference type="InterPro" id="IPR029000">
    <property type="entry name" value="Cyclophilin-like_dom_sf"/>
</dbReference>
<dbReference type="EMBL" id="BAAAUV010000006">
    <property type="protein sequence ID" value="GAA3210239.1"/>
    <property type="molecule type" value="Genomic_DNA"/>
</dbReference>
<comment type="catalytic activity">
    <reaction evidence="2">
        <text>[protein]-peptidylproline (omega=180) = [protein]-peptidylproline (omega=0)</text>
        <dbReference type="Rhea" id="RHEA:16237"/>
        <dbReference type="Rhea" id="RHEA-COMP:10747"/>
        <dbReference type="Rhea" id="RHEA-COMP:10748"/>
        <dbReference type="ChEBI" id="CHEBI:83833"/>
        <dbReference type="ChEBI" id="CHEBI:83834"/>
        <dbReference type="EC" id="5.2.1.8"/>
    </reaction>
</comment>
<dbReference type="CDD" id="cd00317">
    <property type="entry name" value="cyclophilin"/>
    <property type="match status" value="1"/>
</dbReference>
<dbReference type="PANTHER" id="PTHR45625:SF3">
    <property type="entry name" value="PEPTIDYL-PROLYL CIS-TRANS ISOMERASE B-RELATED"/>
    <property type="match status" value="1"/>
</dbReference>
<evidence type="ECO:0000313" key="6">
    <source>
        <dbReference type="EMBL" id="GAA3210239.1"/>
    </source>
</evidence>
<reference evidence="7" key="1">
    <citation type="journal article" date="2019" name="Int. J. Syst. Evol. Microbiol.">
        <title>The Global Catalogue of Microorganisms (GCM) 10K type strain sequencing project: providing services to taxonomists for standard genome sequencing and annotation.</title>
        <authorList>
            <consortium name="The Broad Institute Genomics Platform"/>
            <consortium name="The Broad Institute Genome Sequencing Center for Infectious Disease"/>
            <person name="Wu L."/>
            <person name="Ma J."/>
        </authorList>
    </citation>
    <scope>NUCLEOTIDE SEQUENCE [LARGE SCALE GENOMIC DNA]</scope>
    <source>
        <strain evidence="7">JCM 9377</strain>
    </source>
</reference>
<feature type="domain" description="PPIase cyclophilin-type" evidence="5">
    <location>
        <begin position="117"/>
        <end position="262"/>
    </location>
</feature>
<evidence type="ECO:0000256" key="1">
    <source>
        <dbReference type="ARBA" id="ARBA00002388"/>
    </source>
</evidence>
<evidence type="ECO:0000313" key="7">
    <source>
        <dbReference type="Proteomes" id="UP001501237"/>
    </source>
</evidence>
<dbReference type="PROSITE" id="PS50072">
    <property type="entry name" value="CSA_PPIASE_2"/>
    <property type="match status" value="1"/>
</dbReference>
<feature type="compositionally biased region" description="Low complexity" evidence="3">
    <location>
        <begin position="64"/>
        <end position="77"/>
    </location>
</feature>
<name>A0ABP6Q8E9_9ACTN</name>
<keyword evidence="4" id="KW-0812">Transmembrane</keyword>
<organism evidence="6 7">
    <name type="scientific">Actinocorallia longicatena</name>
    <dbReference type="NCBI Taxonomy" id="111803"/>
    <lineage>
        <taxon>Bacteria</taxon>
        <taxon>Bacillati</taxon>
        <taxon>Actinomycetota</taxon>
        <taxon>Actinomycetes</taxon>
        <taxon>Streptosporangiales</taxon>
        <taxon>Thermomonosporaceae</taxon>
        <taxon>Actinocorallia</taxon>
    </lineage>
</organism>
<evidence type="ECO:0000256" key="3">
    <source>
        <dbReference type="SAM" id="MobiDB-lite"/>
    </source>
</evidence>
<gene>
    <name evidence="6" type="ORF">GCM10010468_28080</name>
</gene>
<comment type="caution">
    <text evidence="6">The sequence shown here is derived from an EMBL/GenBank/DDBJ whole genome shotgun (WGS) entry which is preliminary data.</text>
</comment>
<dbReference type="Proteomes" id="UP001501237">
    <property type="component" value="Unassembled WGS sequence"/>
</dbReference>
<comment type="function">
    <text evidence="1 2">PPIases accelerate the folding of proteins. It catalyzes the cis-trans isomerization of proline imidic peptide bonds in oligopeptides.</text>
</comment>
<feature type="region of interest" description="Disordered" evidence="3">
    <location>
        <begin position="1"/>
        <end position="34"/>
    </location>
</feature>
<keyword evidence="4" id="KW-1133">Transmembrane helix</keyword>
<dbReference type="InterPro" id="IPR002130">
    <property type="entry name" value="Cyclophilin-type_PPIase_dom"/>
</dbReference>